<comment type="similarity">
    <text evidence="1 12">Belongs to the RuvC family.</text>
</comment>
<keyword evidence="4 12" id="KW-0479">Metal-binding</keyword>
<dbReference type="SUPFAM" id="SSF53098">
    <property type="entry name" value="Ribonuclease H-like"/>
    <property type="match status" value="1"/>
</dbReference>
<feature type="binding site" evidence="12">
    <location>
        <position position="31"/>
    </location>
    <ligand>
        <name>Mg(2+)</name>
        <dbReference type="ChEBI" id="CHEBI:18420"/>
        <label>1</label>
    </ligand>
</feature>
<keyword evidence="11 12" id="KW-0234">DNA repair</keyword>
<keyword evidence="6 12" id="KW-0227">DNA damage</keyword>
<accession>A0ABQ2RVL8</accession>
<protein>
    <recommendedName>
        <fullName evidence="12 13">Crossover junction endodeoxyribonuclease RuvC</fullName>
        <ecNumber evidence="12 13">3.1.21.10</ecNumber>
    </recommendedName>
    <alternativeName>
        <fullName evidence="12">Holliday junction nuclease RuvC</fullName>
    </alternativeName>
    <alternativeName>
        <fullName evidence="12">Holliday junction resolvase RuvC</fullName>
    </alternativeName>
</protein>
<dbReference type="NCBIfam" id="TIGR00228">
    <property type="entry name" value="ruvC"/>
    <property type="match status" value="1"/>
</dbReference>
<dbReference type="PANTHER" id="PTHR30194:SF3">
    <property type="entry name" value="CROSSOVER JUNCTION ENDODEOXYRIBONUCLEASE RUVC"/>
    <property type="match status" value="1"/>
</dbReference>
<evidence type="ECO:0000256" key="4">
    <source>
        <dbReference type="ARBA" id="ARBA00022723"/>
    </source>
</evidence>
<evidence type="ECO:0000256" key="3">
    <source>
        <dbReference type="ARBA" id="ARBA00022722"/>
    </source>
</evidence>
<evidence type="ECO:0000256" key="12">
    <source>
        <dbReference type="HAMAP-Rule" id="MF_00034"/>
    </source>
</evidence>
<comment type="catalytic activity">
    <reaction evidence="12">
        <text>Endonucleolytic cleavage at a junction such as a reciprocal single-stranded crossover between two homologous DNA duplexes (Holliday junction).</text>
        <dbReference type="EC" id="3.1.21.10"/>
    </reaction>
</comment>
<gene>
    <name evidence="12 14" type="primary">ruvC</name>
    <name evidence="14" type="ORF">GCM10008959_33910</name>
</gene>
<dbReference type="EC" id="3.1.21.10" evidence="12 13"/>
<reference evidence="15" key="1">
    <citation type="journal article" date="2019" name="Int. J. Syst. Evol. Microbiol.">
        <title>The Global Catalogue of Microorganisms (GCM) 10K type strain sequencing project: providing services to taxonomists for standard genome sequencing and annotation.</title>
        <authorList>
            <consortium name="The Broad Institute Genomics Platform"/>
            <consortium name="The Broad Institute Genome Sequencing Center for Infectious Disease"/>
            <person name="Wu L."/>
            <person name="Ma J."/>
        </authorList>
    </citation>
    <scope>NUCLEOTIDE SEQUENCE [LARGE SCALE GENOMIC DNA]</scope>
    <source>
        <strain evidence="15">JCM 31404</strain>
    </source>
</reference>
<dbReference type="Gene3D" id="3.30.420.10">
    <property type="entry name" value="Ribonuclease H-like superfamily/Ribonuclease H"/>
    <property type="match status" value="1"/>
</dbReference>
<keyword evidence="2 12" id="KW-0963">Cytoplasm</keyword>
<keyword evidence="15" id="KW-1185">Reference proteome</keyword>
<dbReference type="PRINTS" id="PR00696">
    <property type="entry name" value="RSOLVASERUVC"/>
</dbReference>
<evidence type="ECO:0000256" key="7">
    <source>
        <dbReference type="ARBA" id="ARBA00022801"/>
    </source>
</evidence>
<proteinExistence type="inferred from homology"/>
<evidence type="ECO:0000313" key="15">
    <source>
        <dbReference type="Proteomes" id="UP000634308"/>
    </source>
</evidence>
<keyword evidence="5 12" id="KW-0255">Endonuclease</keyword>
<dbReference type="InterPro" id="IPR002176">
    <property type="entry name" value="X-over_junc_endoDNase_RuvC"/>
</dbReference>
<evidence type="ECO:0000256" key="5">
    <source>
        <dbReference type="ARBA" id="ARBA00022759"/>
    </source>
</evidence>
<dbReference type="InterPro" id="IPR036397">
    <property type="entry name" value="RNaseH_sf"/>
</dbReference>
<dbReference type="InterPro" id="IPR012337">
    <property type="entry name" value="RNaseH-like_sf"/>
</dbReference>
<evidence type="ECO:0000256" key="10">
    <source>
        <dbReference type="ARBA" id="ARBA00023172"/>
    </source>
</evidence>
<evidence type="ECO:0000256" key="6">
    <source>
        <dbReference type="ARBA" id="ARBA00022763"/>
    </source>
</evidence>
<keyword evidence="10 12" id="KW-0233">DNA recombination</keyword>
<keyword evidence="3 12" id="KW-0540">Nuclease</keyword>
<evidence type="ECO:0000256" key="11">
    <source>
        <dbReference type="ARBA" id="ARBA00023204"/>
    </source>
</evidence>
<evidence type="ECO:0000256" key="2">
    <source>
        <dbReference type="ARBA" id="ARBA00022490"/>
    </source>
</evidence>
<keyword evidence="9 12" id="KW-0238">DNA-binding</keyword>
<dbReference type="HAMAP" id="MF_00034">
    <property type="entry name" value="RuvC"/>
    <property type="match status" value="1"/>
</dbReference>
<feature type="active site" evidence="12">
    <location>
        <position position="163"/>
    </location>
</feature>
<keyword evidence="7 12" id="KW-0378">Hydrolase</keyword>
<comment type="subcellular location">
    <subcellularLocation>
        <location evidence="12">Cytoplasm</location>
    </subcellularLocation>
</comment>
<dbReference type="PANTHER" id="PTHR30194">
    <property type="entry name" value="CROSSOVER JUNCTION ENDODEOXYRIBONUCLEASE RUVC"/>
    <property type="match status" value="1"/>
</dbReference>
<feature type="active site" evidence="12">
    <location>
        <position position="91"/>
    </location>
</feature>
<feature type="binding site" evidence="12">
    <location>
        <position position="163"/>
    </location>
    <ligand>
        <name>Mg(2+)</name>
        <dbReference type="ChEBI" id="CHEBI:18420"/>
        <label>1</label>
    </ligand>
</feature>
<evidence type="ECO:0000313" key="14">
    <source>
        <dbReference type="EMBL" id="GGR69058.1"/>
    </source>
</evidence>
<evidence type="ECO:0000256" key="1">
    <source>
        <dbReference type="ARBA" id="ARBA00009518"/>
    </source>
</evidence>
<feature type="active site" evidence="12">
    <location>
        <position position="31"/>
    </location>
</feature>
<dbReference type="CDD" id="cd16962">
    <property type="entry name" value="RuvC"/>
    <property type="match status" value="1"/>
</dbReference>
<evidence type="ECO:0000256" key="9">
    <source>
        <dbReference type="ARBA" id="ARBA00023125"/>
    </source>
</evidence>
<sequence>MCFRPPHWRGFFPAGRRRIAYPGGVIVLGIDPGLANLGLGLVEGDVRKARHLHHVCLTTESAWIMPRRLQYLHAEVSRLIAEYQPDAVAIEDQILRRQADVAFKVGQAFGVVQLACAQAGVPVHSYGPMQVKQSLVGTGRADKEQVIYMVKASLGIRELFNNHAADALALALTHLASASMQTRTAQARTAGLVRSR</sequence>
<comment type="caution">
    <text evidence="14">The sequence shown here is derived from an EMBL/GenBank/DDBJ whole genome shotgun (WGS) entry which is preliminary data.</text>
</comment>
<comment type="subunit">
    <text evidence="12">Homodimer which binds Holliday junction (HJ) DNA. The HJ becomes 2-fold symmetrical on binding to RuvC with unstacked arms; it has a different conformation from HJ DNA in complex with RuvA. In the full resolvosome a probable DNA-RuvA(4)-RuvB(12)-RuvC(2) complex forms which resolves the HJ.</text>
</comment>
<dbReference type="Pfam" id="PF02075">
    <property type="entry name" value="RuvC"/>
    <property type="match status" value="1"/>
</dbReference>
<evidence type="ECO:0000256" key="13">
    <source>
        <dbReference type="NCBIfam" id="TIGR00228"/>
    </source>
</evidence>
<evidence type="ECO:0000256" key="8">
    <source>
        <dbReference type="ARBA" id="ARBA00022842"/>
    </source>
</evidence>
<feature type="binding site" evidence="12">
    <location>
        <position position="91"/>
    </location>
    <ligand>
        <name>Mg(2+)</name>
        <dbReference type="ChEBI" id="CHEBI:18420"/>
        <label>2</label>
    </ligand>
</feature>
<dbReference type="EMBL" id="BMQM01000029">
    <property type="protein sequence ID" value="GGR69058.1"/>
    <property type="molecule type" value="Genomic_DNA"/>
</dbReference>
<dbReference type="Proteomes" id="UP000634308">
    <property type="component" value="Unassembled WGS sequence"/>
</dbReference>
<keyword evidence="8 12" id="KW-0460">Magnesium</keyword>
<comment type="function">
    <text evidence="12">The RuvA-RuvB-RuvC complex processes Holliday junction (HJ) DNA during genetic recombination and DNA repair. Endonuclease that resolves HJ intermediates. Cleaves cruciform DNA by making single-stranded nicks across the HJ at symmetrical positions within the homologous arms, yielding a 5'-phosphate and a 3'-hydroxyl group; requires a central core of homology in the junction. The consensus cleavage sequence is 5'-(A/T)TT(C/G)-3'. Cleavage occurs on the 3'-side of the TT dinucleotide at the point of strand exchange. HJ branch migration catalyzed by RuvA-RuvB allows RuvC to scan DNA until it finds its consensus sequence, where it cleaves and resolves the cruciform DNA.</text>
</comment>
<organism evidence="14 15">
    <name type="scientific">Deinococcus seoulensis</name>
    <dbReference type="NCBI Taxonomy" id="1837379"/>
    <lineage>
        <taxon>Bacteria</taxon>
        <taxon>Thermotogati</taxon>
        <taxon>Deinococcota</taxon>
        <taxon>Deinococci</taxon>
        <taxon>Deinococcales</taxon>
        <taxon>Deinococcaceae</taxon>
        <taxon>Deinococcus</taxon>
    </lineage>
</organism>
<comment type="cofactor">
    <cofactor evidence="12">
        <name>Mg(2+)</name>
        <dbReference type="ChEBI" id="CHEBI:18420"/>
    </cofactor>
    <text evidence="12">Binds 2 Mg(2+) ion per subunit.</text>
</comment>
<name>A0ABQ2RVL8_9DEIO</name>